<protein>
    <recommendedName>
        <fullName evidence="6">Very short patch repair endonuclease</fullName>
        <ecNumber evidence="6">3.1.-.-</ecNumber>
    </recommendedName>
</protein>
<dbReference type="NCBIfam" id="TIGR00632">
    <property type="entry name" value="vsr"/>
    <property type="match status" value="1"/>
</dbReference>
<dbReference type="InterPro" id="IPR004603">
    <property type="entry name" value="DNA_mismatch_endonuc_vsr"/>
</dbReference>
<evidence type="ECO:0000256" key="2">
    <source>
        <dbReference type="ARBA" id="ARBA00022759"/>
    </source>
</evidence>
<organism evidence="8 9">
    <name type="scientific">Bradyrhizobium zhanjiangense</name>
    <dbReference type="NCBI Taxonomy" id="1325107"/>
    <lineage>
        <taxon>Bacteria</taxon>
        <taxon>Pseudomonadati</taxon>
        <taxon>Pseudomonadota</taxon>
        <taxon>Alphaproteobacteria</taxon>
        <taxon>Hyphomicrobiales</taxon>
        <taxon>Nitrobacteraceae</taxon>
        <taxon>Bradyrhizobium</taxon>
    </lineage>
</organism>
<keyword evidence="1 6" id="KW-0540">Nuclease</keyword>
<name>A0A4Q0Q6Z6_9BRAD</name>
<accession>A0A4Q0Q6Z6</accession>
<dbReference type="Gene3D" id="3.40.960.10">
    <property type="entry name" value="VSR Endonuclease"/>
    <property type="match status" value="1"/>
</dbReference>
<evidence type="ECO:0000256" key="1">
    <source>
        <dbReference type="ARBA" id="ARBA00022722"/>
    </source>
</evidence>
<comment type="caution">
    <text evidence="8">The sequence shown here is derived from an EMBL/GenBank/DDBJ whole genome shotgun (WGS) entry which is preliminary data.</text>
</comment>
<dbReference type="Pfam" id="PF03852">
    <property type="entry name" value="Vsr"/>
    <property type="match status" value="1"/>
</dbReference>
<evidence type="ECO:0000313" key="9">
    <source>
        <dbReference type="Proteomes" id="UP000290174"/>
    </source>
</evidence>
<dbReference type="Proteomes" id="UP000290174">
    <property type="component" value="Unassembled WGS sequence"/>
</dbReference>
<comment type="function">
    <text evidence="6">May nick specific sequences that contain T:G mispairs resulting from m5C-deamination.</text>
</comment>
<dbReference type="InterPro" id="IPR011335">
    <property type="entry name" value="Restrct_endonuc-II-like"/>
</dbReference>
<evidence type="ECO:0000259" key="7">
    <source>
        <dbReference type="Pfam" id="PF04480"/>
    </source>
</evidence>
<dbReference type="GO" id="GO:0006298">
    <property type="term" value="P:mismatch repair"/>
    <property type="evidence" value="ECO:0007669"/>
    <property type="project" value="UniProtKB-UniRule"/>
</dbReference>
<dbReference type="EC" id="3.1.-.-" evidence="6"/>
<dbReference type="CDD" id="cd00221">
    <property type="entry name" value="Vsr"/>
    <property type="match status" value="1"/>
</dbReference>
<dbReference type="RefSeq" id="WP_128957257.1">
    <property type="nucleotide sequence ID" value="NZ_RKMK01000072.1"/>
</dbReference>
<keyword evidence="5 6" id="KW-0234">DNA repair</keyword>
<evidence type="ECO:0000313" key="8">
    <source>
        <dbReference type="EMBL" id="RXG84485.1"/>
    </source>
</evidence>
<feature type="domain" description="DUF559" evidence="7">
    <location>
        <begin position="90"/>
        <end position="133"/>
    </location>
</feature>
<dbReference type="InterPro" id="IPR007569">
    <property type="entry name" value="DUF559"/>
</dbReference>
<dbReference type="Pfam" id="PF04480">
    <property type="entry name" value="DUF559"/>
    <property type="match status" value="1"/>
</dbReference>
<proteinExistence type="inferred from homology"/>
<gene>
    <name evidence="8" type="ORF">EAS61_38760</name>
</gene>
<dbReference type="GO" id="GO:0016787">
    <property type="term" value="F:hydrolase activity"/>
    <property type="evidence" value="ECO:0007669"/>
    <property type="project" value="UniProtKB-KW"/>
</dbReference>
<dbReference type="EMBL" id="RKMK01000072">
    <property type="protein sequence ID" value="RXG84485.1"/>
    <property type="molecule type" value="Genomic_DNA"/>
</dbReference>
<evidence type="ECO:0000256" key="3">
    <source>
        <dbReference type="ARBA" id="ARBA00022763"/>
    </source>
</evidence>
<dbReference type="GO" id="GO:0004519">
    <property type="term" value="F:endonuclease activity"/>
    <property type="evidence" value="ECO:0007669"/>
    <property type="project" value="UniProtKB-KW"/>
</dbReference>
<keyword evidence="3 6" id="KW-0227">DNA damage</keyword>
<evidence type="ECO:0000256" key="6">
    <source>
        <dbReference type="PIRNR" id="PIRNR018267"/>
    </source>
</evidence>
<evidence type="ECO:0000256" key="4">
    <source>
        <dbReference type="ARBA" id="ARBA00022801"/>
    </source>
</evidence>
<keyword evidence="2 6" id="KW-0255">Endonuclease</keyword>
<dbReference type="SUPFAM" id="SSF52980">
    <property type="entry name" value="Restriction endonuclease-like"/>
    <property type="match status" value="1"/>
</dbReference>
<comment type="similarity">
    <text evidence="6">Belongs to the vsr family.</text>
</comment>
<sequence length="137" mass="16060">MADVLTPEQRRLNMSRIRGRNTKPEKALRSALHAEGLRFRIHRRDIPGCPDVVFPKRKIAIFVDGCFWHGCPQHQTVPRTNAAFWKKKLQQNRQRDKVVTQTLKSDGWTTLRFWEHDVRKDLPAVVKAIKRSVRLAK</sequence>
<dbReference type="PIRSF" id="PIRSF018267">
    <property type="entry name" value="VSR_endonuc"/>
    <property type="match status" value="1"/>
</dbReference>
<keyword evidence="4 6" id="KW-0378">Hydrolase</keyword>
<evidence type="ECO:0000256" key="5">
    <source>
        <dbReference type="ARBA" id="ARBA00023204"/>
    </source>
</evidence>
<reference evidence="8 9" key="1">
    <citation type="submission" date="2018-11" db="EMBL/GenBank/DDBJ databases">
        <title>Bradyrhizobium sp. nov., isolated from effective nodules of peanut in China.</title>
        <authorList>
            <person name="Li Y."/>
        </authorList>
    </citation>
    <scope>NUCLEOTIDE SEQUENCE [LARGE SCALE GENOMIC DNA]</scope>
    <source>
        <strain evidence="8 9">CCBAU 51770</strain>
    </source>
</reference>
<dbReference type="AlphaFoldDB" id="A0A4Q0Q6Z6"/>